<keyword evidence="3" id="KW-0804">Transcription</keyword>
<evidence type="ECO:0000259" key="6">
    <source>
        <dbReference type="PROSITE" id="PS50090"/>
    </source>
</evidence>
<keyword evidence="4" id="KW-0238">DNA-binding</keyword>
<protein>
    <submittedName>
        <fullName evidence="8">Uncharacterized protein</fullName>
    </submittedName>
</protein>
<dbReference type="PROSITE" id="PS50090">
    <property type="entry name" value="MYB_LIKE"/>
    <property type="match status" value="2"/>
</dbReference>
<dbReference type="Gene3D" id="1.10.10.60">
    <property type="entry name" value="Homeodomain-like"/>
    <property type="match status" value="2"/>
</dbReference>
<evidence type="ECO:0000313" key="9">
    <source>
        <dbReference type="Proteomes" id="UP001367508"/>
    </source>
</evidence>
<proteinExistence type="predicted"/>
<dbReference type="CDD" id="cd00167">
    <property type="entry name" value="SANT"/>
    <property type="match status" value="2"/>
</dbReference>
<keyword evidence="2" id="KW-0677">Repeat</keyword>
<dbReference type="AlphaFoldDB" id="A0AAN9KF85"/>
<comment type="subcellular location">
    <subcellularLocation>
        <location evidence="1">Nucleus</location>
    </subcellularLocation>
</comment>
<reference evidence="8 9" key="1">
    <citation type="submission" date="2024-01" db="EMBL/GenBank/DDBJ databases">
        <title>The genomes of 5 underutilized Papilionoideae crops provide insights into root nodulation and disease resistanc.</title>
        <authorList>
            <person name="Jiang F."/>
        </authorList>
    </citation>
    <scope>NUCLEOTIDE SEQUENCE [LARGE SCALE GENOMIC DNA]</scope>
    <source>
        <strain evidence="8">LVBAO_FW01</strain>
        <tissue evidence="8">Leaves</tissue>
    </source>
</reference>
<dbReference type="InterPro" id="IPR001005">
    <property type="entry name" value="SANT/Myb"/>
</dbReference>
<dbReference type="GO" id="GO:0000978">
    <property type="term" value="F:RNA polymerase II cis-regulatory region sequence-specific DNA binding"/>
    <property type="evidence" value="ECO:0007669"/>
    <property type="project" value="TreeGrafter"/>
</dbReference>
<evidence type="ECO:0000313" key="8">
    <source>
        <dbReference type="EMBL" id="KAK7316455.1"/>
    </source>
</evidence>
<keyword evidence="3" id="KW-0805">Transcription regulation</keyword>
<feature type="domain" description="HTH myb-type" evidence="7">
    <location>
        <begin position="193"/>
        <end position="248"/>
    </location>
</feature>
<dbReference type="GO" id="GO:0005634">
    <property type="term" value="C:nucleus"/>
    <property type="evidence" value="ECO:0007669"/>
    <property type="project" value="UniProtKB-SubCell"/>
</dbReference>
<dbReference type="InterPro" id="IPR009057">
    <property type="entry name" value="Homeodomain-like_sf"/>
</dbReference>
<evidence type="ECO:0000256" key="1">
    <source>
        <dbReference type="ARBA" id="ARBA00004123"/>
    </source>
</evidence>
<evidence type="ECO:0000256" key="4">
    <source>
        <dbReference type="ARBA" id="ARBA00023125"/>
    </source>
</evidence>
<organism evidence="8 9">
    <name type="scientific">Canavalia gladiata</name>
    <name type="common">Sword bean</name>
    <name type="synonym">Dolichos gladiatus</name>
    <dbReference type="NCBI Taxonomy" id="3824"/>
    <lineage>
        <taxon>Eukaryota</taxon>
        <taxon>Viridiplantae</taxon>
        <taxon>Streptophyta</taxon>
        <taxon>Embryophyta</taxon>
        <taxon>Tracheophyta</taxon>
        <taxon>Spermatophyta</taxon>
        <taxon>Magnoliopsida</taxon>
        <taxon>eudicotyledons</taxon>
        <taxon>Gunneridae</taxon>
        <taxon>Pentapetalae</taxon>
        <taxon>rosids</taxon>
        <taxon>fabids</taxon>
        <taxon>Fabales</taxon>
        <taxon>Fabaceae</taxon>
        <taxon>Papilionoideae</taxon>
        <taxon>50 kb inversion clade</taxon>
        <taxon>NPAAA clade</taxon>
        <taxon>indigoferoid/millettioid clade</taxon>
        <taxon>Phaseoleae</taxon>
        <taxon>Canavalia</taxon>
    </lineage>
</organism>
<keyword evidence="5" id="KW-0539">Nucleus</keyword>
<dbReference type="EMBL" id="JAYMYQ010000008">
    <property type="protein sequence ID" value="KAK7316455.1"/>
    <property type="molecule type" value="Genomic_DNA"/>
</dbReference>
<keyword evidence="9" id="KW-1185">Reference proteome</keyword>
<dbReference type="Proteomes" id="UP001367508">
    <property type="component" value="Unassembled WGS sequence"/>
</dbReference>
<evidence type="ECO:0000259" key="7">
    <source>
        <dbReference type="PROSITE" id="PS51294"/>
    </source>
</evidence>
<comment type="caution">
    <text evidence="8">The sequence shown here is derived from an EMBL/GenBank/DDBJ whole genome shotgun (WGS) entry which is preliminary data.</text>
</comment>
<dbReference type="SUPFAM" id="SSF46689">
    <property type="entry name" value="Homeodomain-like"/>
    <property type="match status" value="1"/>
</dbReference>
<accession>A0AAN9KF85</accession>
<evidence type="ECO:0000256" key="2">
    <source>
        <dbReference type="ARBA" id="ARBA00022737"/>
    </source>
</evidence>
<evidence type="ECO:0000256" key="5">
    <source>
        <dbReference type="ARBA" id="ARBA00023242"/>
    </source>
</evidence>
<dbReference type="PROSITE" id="PS51294">
    <property type="entry name" value="HTH_MYB"/>
    <property type="match status" value="2"/>
</dbReference>
<dbReference type="InterPro" id="IPR017930">
    <property type="entry name" value="Myb_dom"/>
</dbReference>
<feature type="domain" description="Myb-like" evidence="6">
    <location>
        <begin position="193"/>
        <end position="244"/>
    </location>
</feature>
<dbReference type="PANTHER" id="PTHR45614:SF285">
    <property type="entry name" value="TRANSCRIPTION FACTOR MYB98"/>
    <property type="match status" value="1"/>
</dbReference>
<feature type="domain" description="HTH myb-type" evidence="7">
    <location>
        <begin position="278"/>
        <end position="327"/>
    </location>
</feature>
<dbReference type="InterPro" id="IPR050560">
    <property type="entry name" value="MYB_TF"/>
</dbReference>
<feature type="domain" description="Myb-like" evidence="6">
    <location>
        <begin position="278"/>
        <end position="323"/>
    </location>
</feature>
<dbReference type="FunFam" id="1.10.10.60:FF:000010">
    <property type="entry name" value="Transcriptional activator Myb isoform A"/>
    <property type="match status" value="1"/>
</dbReference>
<dbReference type="Pfam" id="PF00249">
    <property type="entry name" value="Myb_DNA-binding"/>
    <property type="match status" value="2"/>
</dbReference>
<dbReference type="SMART" id="SM00717">
    <property type="entry name" value="SANT"/>
    <property type="match status" value="2"/>
</dbReference>
<gene>
    <name evidence="8" type="ORF">VNO77_35501</name>
</gene>
<sequence length="447" mass="50214">MEFDPSFQGQFPYHSTLFPENPCNSQTLFSLQNSILISPSPPNSHNNNPLFFQDHILNVTNNYNSVYVNEGTNSSSITNPFFGIPTSSSLGDGLGYLGGGGGGGGFGGGGGGGGFVNIGTNNKMDGANFHNHNHHSGKVIWDFSQKTLVQPSEASSPSFSLTPIPNQYGFVMSDQWRELNKVKVENDTITIPNDNITKGQWSPEEDRALVELVKQFGLKKWSQIAKSLKGRIGKQCRERWHNHLRPNIRFISDKSLKTTFQCISDIFFEHENADFIFKDSWTLEEDMMLIKAHREVGNKWAEIAKRMPGRTENTIKNHWNATKRRQNCKKPKINKLYATTTSSSSSQGSLLHAYVKRVTETEQVVKELNKSIGQKNKKVVLGDDLALMFHYGQCSNDHVFTTSMQLNTNTNTNNNNNNNIADARNVDYGAIKREMDLKEMLMMNAKY</sequence>
<name>A0AAN9KF85_CANGL</name>
<evidence type="ECO:0000256" key="3">
    <source>
        <dbReference type="ARBA" id="ARBA00023015"/>
    </source>
</evidence>
<dbReference type="GO" id="GO:0000981">
    <property type="term" value="F:DNA-binding transcription factor activity, RNA polymerase II-specific"/>
    <property type="evidence" value="ECO:0007669"/>
    <property type="project" value="TreeGrafter"/>
</dbReference>
<dbReference type="PANTHER" id="PTHR45614">
    <property type="entry name" value="MYB PROTEIN-RELATED"/>
    <property type="match status" value="1"/>
</dbReference>